<accession>A0A2K8KNU0</accession>
<keyword evidence="4 6" id="KW-0012">Acyltransferase</keyword>
<protein>
    <submittedName>
        <fullName evidence="6">Phosphonate metabolim protein, transferase hexapeptide repeat protein family</fullName>
        <ecNumber evidence="6">2.3.1.28</ecNumber>
    </submittedName>
</protein>
<dbReference type="RefSeq" id="WP_100256124.1">
    <property type="nucleotide sequence ID" value="NZ_CP011797.1"/>
</dbReference>
<dbReference type="EC" id="2.3.1.28" evidence="6"/>
<evidence type="ECO:0000256" key="4">
    <source>
        <dbReference type="ARBA" id="ARBA00023315"/>
    </source>
</evidence>
<dbReference type="CDD" id="cd03349">
    <property type="entry name" value="LbH_XAT"/>
    <property type="match status" value="1"/>
</dbReference>
<evidence type="ECO:0000256" key="1">
    <source>
        <dbReference type="ARBA" id="ARBA00007274"/>
    </source>
</evidence>
<name>A0A2K8KNU0_9GAMM</name>
<dbReference type="KEGG" id="rfo:REIFOR_00570"/>
<organism evidence="6 7">
    <name type="scientific">Reinekea forsetii</name>
    <dbReference type="NCBI Taxonomy" id="1336806"/>
    <lineage>
        <taxon>Bacteria</taxon>
        <taxon>Pseudomonadati</taxon>
        <taxon>Pseudomonadota</taxon>
        <taxon>Gammaproteobacteria</taxon>
        <taxon>Oceanospirillales</taxon>
        <taxon>Saccharospirillaceae</taxon>
        <taxon>Reinekea</taxon>
    </lineage>
</organism>
<proteinExistence type="inferred from homology"/>
<keyword evidence="2 6" id="KW-0808">Transferase</keyword>
<dbReference type="InterPro" id="IPR011004">
    <property type="entry name" value="Trimer_LpxA-like_sf"/>
</dbReference>
<dbReference type="OrthoDB" id="9815592at2"/>
<evidence type="ECO:0000313" key="7">
    <source>
        <dbReference type="Proteomes" id="UP000229757"/>
    </source>
</evidence>
<dbReference type="InterPro" id="IPR018357">
    <property type="entry name" value="Hexapep_transf_CS"/>
</dbReference>
<dbReference type="GO" id="GO:0008811">
    <property type="term" value="F:chloramphenicol O-acetyltransferase activity"/>
    <property type="evidence" value="ECO:0007669"/>
    <property type="project" value="UniProtKB-EC"/>
</dbReference>
<gene>
    <name evidence="6" type="ORF">REIFOR_00570</name>
</gene>
<dbReference type="PANTHER" id="PTHR43300">
    <property type="entry name" value="ACETYLTRANSFERASE"/>
    <property type="match status" value="1"/>
</dbReference>
<sequence length="228" mass="25126">MNQTPISKPQTPIPNAEPELLGASPRIGAQTVLLDSHFGYANEVGQRCKLNNVRMDDYSYVCDDSDLIHTTLGKFCSIAAHTRINPGTHPMHKAALHHFTYRSRQFGLAEDDDADLFAWRQNSPVNIGHDVWIGHGAVITAGVSIGNGAVIGANAVVTKDVQPFEVVGGVPARRIRFRFASEVVEGLQEIAWWHWSHATLAAAMPDFRNFAAADFVERYRARPLDGEL</sequence>
<dbReference type="InterPro" id="IPR050179">
    <property type="entry name" value="Trans_hexapeptide_repeat"/>
</dbReference>
<keyword evidence="7" id="KW-1185">Reference proteome</keyword>
<dbReference type="Proteomes" id="UP000229757">
    <property type="component" value="Chromosome"/>
</dbReference>
<comment type="similarity">
    <text evidence="1">Belongs to the transferase hexapeptide repeat family.</text>
</comment>
<dbReference type="InterPro" id="IPR017694">
    <property type="entry name" value="Phosphonate_tfrase_rpt"/>
</dbReference>
<feature type="region of interest" description="Disordered" evidence="5">
    <location>
        <begin position="1"/>
        <end position="21"/>
    </location>
</feature>
<dbReference type="AlphaFoldDB" id="A0A2K8KNU0"/>
<dbReference type="PANTHER" id="PTHR43300:SF11">
    <property type="entry name" value="ACETYLTRANSFERASE RV3034C-RELATED"/>
    <property type="match status" value="1"/>
</dbReference>
<feature type="compositionally biased region" description="Polar residues" evidence="5">
    <location>
        <begin position="1"/>
        <end position="10"/>
    </location>
</feature>
<dbReference type="Gene3D" id="2.160.10.10">
    <property type="entry name" value="Hexapeptide repeat proteins"/>
    <property type="match status" value="1"/>
</dbReference>
<dbReference type="EMBL" id="CP011797">
    <property type="protein sequence ID" value="ATX75739.1"/>
    <property type="molecule type" value="Genomic_DNA"/>
</dbReference>
<dbReference type="InterPro" id="IPR001451">
    <property type="entry name" value="Hexapep"/>
</dbReference>
<dbReference type="PROSITE" id="PS00101">
    <property type="entry name" value="HEXAPEP_TRANSFERASES"/>
    <property type="match status" value="1"/>
</dbReference>
<keyword evidence="3" id="KW-0677">Repeat</keyword>
<evidence type="ECO:0000256" key="3">
    <source>
        <dbReference type="ARBA" id="ARBA00022737"/>
    </source>
</evidence>
<evidence type="ECO:0000256" key="5">
    <source>
        <dbReference type="SAM" id="MobiDB-lite"/>
    </source>
</evidence>
<reference evidence="6 7" key="1">
    <citation type="journal article" date="2017" name="Environ. Microbiol.">
        <title>Genomic and physiological analyses of 'Reinekea forsetii' reveal a versatile opportunistic lifestyle during spring algae blooms.</title>
        <authorList>
            <person name="Avci B."/>
            <person name="Hahnke R.L."/>
            <person name="Chafee M."/>
            <person name="Fischer T."/>
            <person name="Gruber-Vodicka H."/>
            <person name="Tegetmeyer H.E."/>
            <person name="Harder J."/>
            <person name="Fuchs B.M."/>
            <person name="Amann R.I."/>
            <person name="Teeling H."/>
        </authorList>
    </citation>
    <scope>NUCLEOTIDE SEQUENCE [LARGE SCALE GENOMIC DNA]</scope>
    <source>
        <strain evidence="6 7">Hel1_31_D35</strain>
    </source>
</reference>
<dbReference type="Pfam" id="PF00132">
    <property type="entry name" value="Hexapep"/>
    <property type="match status" value="1"/>
</dbReference>
<dbReference type="SUPFAM" id="SSF51161">
    <property type="entry name" value="Trimeric LpxA-like enzymes"/>
    <property type="match status" value="1"/>
</dbReference>
<evidence type="ECO:0000313" key="6">
    <source>
        <dbReference type="EMBL" id="ATX75739.1"/>
    </source>
</evidence>
<evidence type="ECO:0000256" key="2">
    <source>
        <dbReference type="ARBA" id="ARBA00022679"/>
    </source>
</evidence>
<dbReference type="NCBIfam" id="TIGR03308">
    <property type="entry name" value="phn_thr-fam"/>
    <property type="match status" value="1"/>
</dbReference>